<name>A0A183G6H4_HELPZ</name>
<dbReference type="AlphaFoldDB" id="A0A183G6H4"/>
<evidence type="ECO:0000313" key="2">
    <source>
        <dbReference type="Proteomes" id="UP000050761"/>
    </source>
</evidence>
<gene>
    <name evidence="1" type="ORF">HPBE_LOCUS17302</name>
</gene>
<dbReference type="OrthoDB" id="5862582at2759"/>
<evidence type="ECO:0000313" key="1">
    <source>
        <dbReference type="EMBL" id="VDP08502.1"/>
    </source>
</evidence>
<evidence type="ECO:0000313" key="3">
    <source>
        <dbReference type="WBParaSite" id="HPBE_0001730301-mRNA-1"/>
    </source>
</evidence>
<organism evidence="2 3">
    <name type="scientific">Heligmosomoides polygyrus</name>
    <name type="common">Parasitic roundworm</name>
    <dbReference type="NCBI Taxonomy" id="6339"/>
    <lineage>
        <taxon>Eukaryota</taxon>
        <taxon>Metazoa</taxon>
        <taxon>Ecdysozoa</taxon>
        <taxon>Nematoda</taxon>
        <taxon>Chromadorea</taxon>
        <taxon>Rhabditida</taxon>
        <taxon>Rhabditina</taxon>
        <taxon>Rhabditomorpha</taxon>
        <taxon>Strongyloidea</taxon>
        <taxon>Heligmosomidae</taxon>
        <taxon>Heligmosomoides</taxon>
    </lineage>
</organism>
<reference evidence="3" key="2">
    <citation type="submission" date="2019-09" db="UniProtKB">
        <authorList>
            <consortium name="WormBaseParasite"/>
        </authorList>
    </citation>
    <scope>IDENTIFICATION</scope>
</reference>
<protein>
    <submittedName>
        <fullName evidence="3">Phosducin domain-containing protein</fullName>
    </submittedName>
</protein>
<dbReference type="EMBL" id="UZAH01029925">
    <property type="protein sequence ID" value="VDP08502.1"/>
    <property type="molecule type" value="Genomic_DNA"/>
</dbReference>
<keyword evidence="2" id="KW-1185">Reference proteome</keyword>
<sequence>MMNHMKLMVAQVKVKDSDLGEELKKTFPSVFEEGLGLCTKEKAELQLVQNARPVFRGCRPVAHAAVESVDKELDRLLQMGVIAPMGDDTMGDERGPRSI</sequence>
<dbReference type="WBParaSite" id="HPBE_0001730301-mRNA-1">
    <property type="protein sequence ID" value="HPBE_0001730301-mRNA-1"/>
    <property type="gene ID" value="HPBE_0001730301"/>
</dbReference>
<accession>A0A3P8A5G5</accession>
<reference evidence="1 2" key="1">
    <citation type="submission" date="2018-11" db="EMBL/GenBank/DDBJ databases">
        <authorList>
            <consortium name="Pathogen Informatics"/>
        </authorList>
    </citation>
    <scope>NUCLEOTIDE SEQUENCE [LARGE SCALE GENOMIC DNA]</scope>
</reference>
<accession>A0A183G6H4</accession>
<proteinExistence type="predicted"/>
<dbReference type="Proteomes" id="UP000050761">
    <property type="component" value="Unassembled WGS sequence"/>
</dbReference>